<evidence type="ECO:0000313" key="2">
    <source>
        <dbReference type="EMBL" id="MBC6992982.1"/>
    </source>
</evidence>
<feature type="transmembrane region" description="Helical" evidence="1">
    <location>
        <begin position="40"/>
        <end position="58"/>
    </location>
</feature>
<reference evidence="2" key="1">
    <citation type="submission" date="2020-08" db="EMBL/GenBank/DDBJ databases">
        <title>Lewinella bacteria from marine environments.</title>
        <authorList>
            <person name="Zhong Y."/>
        </authorList>
    </citation>
    <scope>NUCLEOTIDE SEQUENCE</scope>
    <source>
        <strain evidence="2">KCTC 42187</strain>
    </source>
</reference>
<gene>
    <name evidence="2" type="ORF">H9S92_02285</name>
</gene>
<feature type="transmembrane region" description="Helical" evidence="1">
    <location>
        <begin position="6"/>
        <end position="28"/>
    </location>
</feature>
<protein>
    <submittedName>
        <fullName evidence="2">Uncharacterized protein</fullName>
    </submittedName>
</protein>
<keyword evidence="1" id="KW-0812">Transmembrane</keyword>
<evidence type="ECO:0000256" key="1">
    <source>
        <dbReference type="SAM" id="Phobius"/>
    </source>
</evidence>
<accession>A0A923TBU0</accession>
<dbReference type="Proteomes" id="UP000650081">
    <property type="component" value="Unassembled WGS sequence"/>
</dbReference>
<keyword evidence="3" id="KW-1185">Reference proteome</keyword>
<proteinExistence type="predicted"/>
<dbReference type="RefSeq" id="WP_187465109.1">
    <property type="nucleotide sequence ID" value="NZ_JACSIT010000048.1"/>
</dbReference>
<comment type="caution">
    <text evidence="2">The sequence shown here is derived from an EMBL/GenBank/DDBJ whole genome shotgun (WGS) entry which is preliminary data.</text>
</comment>
<keyword evidence="1" id="KW-0472">Membrane</keyword>
<sequence>MVSQDSLITLLSMLVGPAILAFGLIVCVIAHQRHRSSGTVLMLIGSTMVLLQSLFWVYANFTGLFSYSGEFDARTLGIFAGIINTVGQICFFVGLLKLVNYVRSKDSLSW</sequence>
<feature type="transmembrane region" description="Helical" evidence="1">
    <location>
        <begin position="78"/>
        <end position="99"/>
    </location>
</feature>
<name>A0A923TBU0_9BACT</name>
<dbReference type="AlphaFoldDB" id="A0A923TBU0"/>
<dbReference type="EMBL" id="JACSIT010000048">
    <property type="protein sequence ID" value="MBC6992982.1"/>
    <property type="molecule type" value="Genomic_DNA"/>
</dbReference>
<keyword evidence="1" id="KW-1133">Transmembrane helix</keyword>
<organism evidence="2 3">
    <name type="scientific">Neolewinella lacunae</name>
    <dbReference type="NCBI Taxonomy" id="1517758"/>
    <lineage>
        <taxon>Bacteria</taxon>
        <taxon>Pseudomonadati</taxon>
        <taxon>Bacteroidota</taxon>
        <taxon>Saprospiria</taxon>
        <taxon>Saprospirales</taxon>
        <taxon>Lewinellaceae</taxon>
        <taxon>Neolewinella</taxon>
    </lineage>
</organism>
<evidence type="ECO:0000313" key="3">
    <source>
        <dbReference type="Proteomes" id="UP000650081"/>
    </source>
</evidence>